<keyword evidence="1" id="KW-0812">Transmembrane</keyword>
<feature type="transmembrane region" description="Helical" evidence="1">
    <location>
        <begin position="337"/>
        <end position="358"/>
    </location>
</feature>
<dbReference type="AlphaFoldDB" id="A0A6C0DIB0"/>
<evidence type="ECO:0000256" key="1">
    <source>
        <dbReference type="SAM" id="Phobius"/>
    </source>
</evidence>
<accession>A0A6C0DIB0</accession>
<protein>
    <submittedName>
        <fullName evidence="2">Uncharacterized protein</fullName>
    </submittedName>
</protein>
<sequence length="385" mass="42434">MACPLDATTGFQTLQGPIGPTLLSDIAVKQAPFIITFAPRQTPPALVGNHVDESTDNIILMKGERYRLMDVQICTPTHDQGIKTETQKPPELDLVLTFYCTRPTNIMAPKLLLVIFPIYVSNEESRAGYLRQLIDTNQPAASIQTLMYDKDEKDTKAASFEYLMCIDLVNPDNFKSTMSLNAIIFYFPVGCTINQQHLETFKKDATYYRLPPALLDGFATVMTYDVVNGVKSVGSISTEGQIPSSSISVTPNALGHSFTSIFQYNLKPPALSSNFDKNSCPYYKTSQYKCVPFNQMSDLSGEYVVPKDATTLDNIIKERDELVAGEKGDVILSWQAILGWIGGVIGGLLLLAAIYFGFSYVNTLNVEPPSQGTPLSMDLNLDVDV</sequence>
<dbReference type="EMBL" id="MN739613">
    <property type="protein sequence ID" value="QHT15659.1"/>
    <property type="molecule type" value="Genomic_DNA"/>
</dbReference>
<reference evidence="2" key="1">
    <citation type="journal article" date="2020" name="Nature">
        <title>Giant virus diversity and host interactions through global metagenomics.</title>
        <authorList>
            <person name="Schulz F."/>
            <person name="Roux S."/>
            <person name="Paez-Espino D."/>
            <person name="Jungbluth S."/>
            <person name="Walsh D.A."/>
            <person name="Denef V.J."/>
            <person name="McMahon K.D."/>
            <person name="Konstantinidis K.T."/>
            <person name="Eloe-Fadrosh E.A."/>
            <person name="Kyrpides N.C."/>
            <person name="Woyke T."/>
        </authorList>
    </citation>
    <scope>NUCLEOTIDE SEQUENCE</scope>
    <source>
        <strain evidence="2">GVMAG-M-3300023174-176</strain>
    </source>
</reference>
<organism evidence="2">
    <name type="scientific">viral metagenome</name>
    <dbReference type="NCBI Taxonomy" id="1070528"/>
    <lineage>
        <taxon>unclassified sequences</taxon>
        <taxon>metagenomes</taxon>
        <taxon>organismal metagenomes</taxon>
    </lineage>
</organism>
<evidence type="ECO:0000313" key="2">
    <source>
        <dbReference type="EMBL" id="QHT15659.1"/>
    </source>
</evidence>
<proteinExistence type="predicted"/>
<keyword evidence="1" id="KW-0472">Membrane</keyword>
<keyword evidence="1" id="KW-1133">Transmembrane helix</keyword>
<name>A0A6C0DIB0_9ZZZZ</name>